<dbReference type="InterPro" id="IPR015421">
    <property type="entry name" value="PyrdxlP-dep_Trfase_major"/>
</dbReference>
<dbReference type="Proteomes" id="UP001176521">
    <property type="component" value="Unassembled WGS sequence"/>
</dbReference>
<keyword evidence="9" id="KW-1185">Reference proteome</keyword>
<dbReference type="Gene3D" id="3.40.640.10">
    <property type="entry name" value="Type I PLP-dependent aspartate aminotransferase-like (Major domain)"/>
    <property type="match status" value="1"/>
</dbReference>
<protein>
    <recommendedName>
        <fullName evidence="7">Aminotransferase class I/classII large domain-containing protein</fullName>
    </recommendedName>
</protein>
<dbReference type="AlphaFoldDB" id="A0AAN6GDR3"/>
<comment type="caution">
    <text evidence="8">The sequence shown here is derived from an EMBL/GenBank/DDBJ whole genome shotgun (WGS) entry which is preliminary data.</text>
</comment>
<keyword evidence="4" id="KW-0808">Transferase</keyword>
<gene>
    <name evidence="8" type="ORF">OC842_002150</name>
</gene>
<feature type="domain" description="Aminotransferase class I/classII large" evidence="7">
    <location>
        <begin position="265"/>
        <end position="482"/>
    </location>
</feature>
<dbReference type="InterPro" id="IPR004839">
    <property type="entry name" value="Aminotransferase_I/II_large"/>
</dbReference>
<proteinExistence type="inferred from homology"/>
<sequence length="519" mass="57873">MTSLLRSKTVGAKAAGDHIVHESESEAHQIFRQYPSHGDRTQKHKHSVPAISHPGSTGVIYVMDRAQSNGFYYGCPGWSNLGQGAPEVGHIDGAAPKPKNIDLESFGEGVHEYAPTTGTKEFRQAVADYYNQTYRANQPKKYGPQNVCVVPGGRAGLSRVAAVISEVMCGYQLPEYTAYENCLGVFRNLIPIPTQLKASDHYKLSIDGLRDEIRHRGLSAVVMSNPRNPTGQQACIRHHAPETCICKQRPKLTRHTIRSHQIEGEELKKLVETAVEMDVTFVLDEFYSWYQLEGELGRAVSAAEYIEDPNEAPVVLIDGLTKNWRCPGWRVCWVVGPEDLITALNECGSFLDGGASHPMQCAALPMLDYERTVQDRIALQKHFRAKRDHCLKRLSEMGLTVKVPPVATFYIWLDLSTLPAPLSSGLVFHEELLREKCIVTPGIFFDVNPQHRRNIVDSPCEKFVRISCGPPLEELDRGMDAIERVLKKSRDHGARSAMGRNYRRSSMTATNLHAPQGHA</sequence>
<comment type="similarity">
    <text evidence="2">Belongs to the class-I pyridoxal-phosphate-dependent aminotransferase family.</text>
</comment>
<dbReference type="EMBL" id="JAPDMQ010000086">
    <property type="protein sequence ID" value="KAK0535924.1"/>
    <property type="molecule type" value="Genomic_DNA"/>
</dbReference>
<dbReference type="Pfam" id="PF00155">
    <property type="entry name" value="Aminotran_1_2"/>
    <property type="match status" value="2"/>
</dbReference>
<evidence type="ECO:0000256" key="2">
    <source>
        <dbReference type="ARBA" id="ARBA00007441"/>
    </source>
</evidence>
<comment type="cofactor">
    <cofactor evidence="1">
        <name>pyridoxal 5'-phosphate</name>
        <dbReference type="ChEBI" id="CHEBI:597326"/>
    </cofactor>
</comment>
<dbReference type="InterPro" id="IPR015424">
    <property type="entry name" value="PyrdxlP-dep_Trfase"/>
</dbReference>
<evidence type="ECO:0000313" key="8">
    <source>
        <dbReference type="EMBL" id="KAK0535924.1"/>
    </source>
</evidence>
<evidence type="ECO:0000259" key="7">
    <source>
        <dbReference type="Pfam" id="PF00155"/>
    </source>
</evidence>
<dbReference type="GO" id="GO:0030170">
    <property type="term" value="F:pyridoxal phosphate binding"/>
    <property type="evidence" value="ECO:0007669"/>
    <property type="project" value="InterPro"/>
</dbReference>
<dbReference type="PANTHER" id="PTHR46383:SF1">
    <property type="entry name" value="ASPARTATE AMINOTRANSFERASE"/>
    <property type="match status" value="1"/>
</dbReference>
<evidence type="ECO:0000256" key="6">
    <source>
        <dbReference type="SAM" id="MobiDB-lite"/>
    </source>
</evidence>
<feature type="domain" description="Aminotransferase class I/classII large" evidence="7">
    <location>
        <begin position="80"/>
        <end position="233"/>
    </location>
</feature>
<dbReference type="PANTHER" id="PTHR46383">
    <property type="entry name" value="ASPARTATE AMINOTRANSFERASE"/>
    <property type="match status" value="1"/>
</dbReference>
<dbReference type="SUPFAM" id="SSF53383">
    <property type="entry name" value="PLP-dependent transferases"/>
    <property type="match status" value="1"/>
</dbReference>
<evidence type="ECO:0000256" key="1">
    <source>
        <dbReference type="ARBA" id="ARBA00001933"/>
    </source>
</evidence>
<name>A0AAN6GDR3_9BASI</name>
<evidence type="ECO:0000256" key="3">
    <source>
        <dbReference type="ARBA" id="ARBA00022576"/>
    </source>
</evidence>
<dbReference type="CDD" id="cd00609">
    <property type="entry name" value="AAT_like"/>
    <property type="match status" value="1"/>
</dbReference>
<evidence type="ECO:0000256" key="5">
    <source>
        <dbReference type="ARBA" id="ARBA00022898"/>
    </source>
</evidence>
<feature type="region of interest" description="Disordered" evidence="6">
    <location>
        <begin position="490"/>
        <end position="519"/>
    </location>
</feature>
<keyword evidence="3" id="KW-0032">Aminotransferase</keyword>
<feature type="compositionally biased region" description="Polar residues" evidence="6">
    <location>
        <begin position="504"/>
        <end position="513"/>
    </location>
</feature>
<evidence type="ECO:0000313" key="9">
    <source>
        <dbReference type="Proteomes" id="UP001176521"/>
    </source>
</evidence>
<dbReference type="GO" id="GO:0006520">
    <property type="term" value="P:amino acid metabolic process"/>
    <property type="evidence" value="ECO:0007669"/>
    <property type="project" value="InterPro"/>
</dbReference>
<keyword evidence="5" id="KW-0663">Pyridoxal phosphate</keyword>
<dbReference type="GO" id="GO:0008483">
    <property type="term" value="F:transaminase activity"/>
    <property type="evidence" value="ECO:0007669"/>
    <property type="project" value="UniProtKB-KW"/>
</dbReference>
<dbReference type="InterPro" id="IPR050596">
    <property type="entry name" value="AspAT/PAT-like"/>
</dbReference>
<reference evidence="8" key="1">
    <citation type="journal article" date="2023" name="PhytoFront">
        <title>Draft Genome Resources of Seven Strains of Tilletia horrida, Causal Agent of Kernel Smut of Rice.</title>
        <authorList>
            <person name="Khanal S."/>
            <person name="Antony Babu S."/>
            <person name="Zhou X.G."/>
        </authorList>
    </citation>
    <scope>NUCLEOTIDE SEQUENCE</scope>
    <source>
        <strain evidence="8">TX3</strain>
    </source>
</reference>
<accession>A0AAN6GDR3</accession>
<evidence type="ECO:0000256" key="4">
    <source>
        <dbReference type="ARBA" id="ARBA00022679"/>
    </source>
</evidence>
<organism evidence="8 9">
    <name type="scientific">Tilletia horrida</name>
    <dbReference type="NCBI Taxonomy" id="155126"/>
    <lineage>
        <taxon>Eukaryota</taxon>
        <taxon>Fungi</taxon>
        <taxon>Dikarya</taxon>
        <taxon>Basidiomycota</taxon>
        <taxon>Ustilaginomycotina</taxon>
        <taxon>Exobasidiomycetes</taxon>
        <taxon>Tilletiales</taxon>
        <taxon>Tilletiaceae</taxon>
        <taxon>Tilletia</taxon>
    </lineage>
</organism>